<keyword evidence="10" id="KW-1185">Reference proteome</keyword>
<feature type="binding site" evidence="8">
    <location>
        <position position="65"/>
    </location>
    <ligand>
        <name>Zn(2+)</name>
        <dbReference type="ChEBI" id="CHEBI:29105"/>
        <label>1</label>
        <note>catalytic</note>
    </ligand>
</feature>
<feature type="binding site" evidence="8">
    <location>
        <position position="67"/>
    </location>
    <ligand>
        <name>Zn(2+)</name>
        <dbReference type="ChEBI" id="CHEBI:29105"/>
        <label>2</label>
        <note>catalytic</note>
    </ligand>
</feature>
<feature type="binding site" evidence="8">
    <location>
        <position position="63"/>
    </location>
    <ligand>
        <name>Zn(2+)</name>
        <dbReference type="ChEBI" id="CHEBI:29105"/>
        <label>1</label>
        <note>catalytic</note>
    </ligand>
</feature>
<evidence type="ECO:0000256" key="2">
    <source>
        <dbReference type="ARBA" id="ARBA00022694"/>
    </source>
</evidence>
<feature type="binding site" evidence="8">
    <location>
        <position position="211"/>
    </location>
    <ligand>
        <name>Zn(2+)</name>
        <dbReference type="ChEBI" id="CHEBI:29105"/>
        <label>2</label>
        <note>catalytic</note>
    </ligand>
</feature>
<evidence type="ECO:0000256" key="3">
    <source>
        <dbReference type="ARBA" id="ARBA00022722"/>
    </source>
</evidence>
<keyword evidence="3 8" id="KW-0540">Nuclease</keyword>
<reference evidence="10" key="1">
    <citation type="journal article" date="2019" name="Int. J. Syst. Evol. Microbiol.">
        <title>The Global Catalogue of Microorganisms (GCM) 10K type strain sequencing project: providing services to taxonomists for standard genome sequencing and annotation.</title>
        <authorList>
            <consortium name="The Broad Institute Genomics Platform"/>
            <consortium name="The Broad Institute Genome Sequencing Center for Infectious Disease"/>
            <person name="Wu L."/>
            <person name="Ma J."/>
        </authorList>
    </citation>
    <scope>NUCLEOTIDE SEQUENCE [LARGE SCALE GENOMIC DNA]</scope>
    <source>
        <strain evidence="10">CCM 8896</strain>
    </source>
</reference>
<keyword evidence="7 8" id="KW-0862">Zinc</keyword>
<evidence type="ECO:0000256" key="6">
    <source>
        <dbReference type="ARBA" id="ARBA00022801"/>
    </source>
</evidence>
<dbReference type="NCBIfam" id="TIGR02651">
    <property type="entry name" value="RNase_Z"/>
    <property type="match status" value="1"/>
</dbReference>
<dbReference type="Proteomes" id="UP001597267">
    <property type="component" value="Unassembled WGS sequence"/>
</dbReference>
<dbReference type="Gene3D" id="3.60.15.10">
    <property type="entry name" value="Ribonuclease Z/Hydroxyacylglutathione hydrolase-like"/>
    <property type="match status" value="1"/>
</dbReference>
<evidence type="ECO:0000256" key="8">
    <source>
        <dbReference type="HAMAP-Rule" id="MF_01818"/>
    </source>
</evidence>
<dbReference type="GO" id="GO:0042781">
    <property type="term" value="F:3'-tRNA processing endoribonuclease activity"/>
    <property type="evidence" value="ECO:0007669"/>
    <property type="project" value="UniProtKB-EC"/>
</dbReference>
<sequence>MELEFLGTGAGSPAKQRNVTSIALKLLAERNEVWLFDVGEATQHQILQTTIRPRKITKIFITHLHGDHLFGLPGLLSSRSFQGGDEPLTIYGPEGVQDFVRTALRVSETRLSYPLSFVTVQPGTILDDQTFTVVADLLDHRIKSYGYRIVEKPHPGVLLVDKLQADHIPAGPIYAKLKAGEKVILSDGRQIDGHNYITEAQPGRIVTILGDTRQTASIMALAQDADVLVHESTFGKNEAKLAKQYYHSTNIQAAKLAQKANVQQLLLTHISARYVGRKIYELIQDAQSAFANTRVVSDFDIIDIPFKKRTAHEKISSIKES</sequence>
<feature type="binding site" evidence="8">
    <location>
        <position position="68"/>
    </location>
    <ligand>
        <name>Zn(2+)</name>
        <dbReference type="ChEBI" id="CHEBI:29105"/>
        <label>2</label>
        <note>catalytic</note>
    </ligand>
</feature>
<evidence type="ECO:0000313" key="9">
    <source>
        <dbReference type="EMBL" id="MFD1671574.1"/>
    </source>
</evidence>
<dbReference type="RefSeq" id="WP_125715631.1">
    <property type="nucleotide sequence ID" value="NZ_JBHTOP010000013.1"/>
</dbReference>
<dbReference type="InterPro" id="IPR036866">
    <property type="entry name" value="RibonucZ/Hydroxyglut_hydro"/>
</dbReference>
<dbReference type="EMBL" id="JBHTOP010000013">
    <property type="protein sequence ID" value="MFD1671574.1"/>
    <property type="molecule type" value="Genomic_DNA"/>
</dbReference>
<evidence type="ECO:0000256" key="1">
    <source>
        <dbReference type="ARBA" id="ARBA00011738"/>
    </source>
</evidence>
<dbReference type="Pfam" id="PF23023">
    <property type="entry name" value="Anti-Pycsar_Apyc1"/>
    <property type="match status" value="1"/>
</dbReference>
<feature type="binding site" evidence="8">
    <location>
        <position position="269"/>
    </location>
    <ligand>
        <name>Zn(2+)</name>
        <dbReference type="ChEBI" id="CHEBI:29105"/>
        <label>2</label>
        <note>catalytic</note>
    </ligand>
</feature>
<dbReference type="PANTHER" id="PTHR46018:SF2">
    <property type="entry name" value="ZINC PHOSPHODIESTERASE ELAC PROTEIN 1"/>
    <property type="match status" value="1"/>
</dbReference>
<organism evidence="9 10">
    <name type="scientific">Agrilactobacillus yilanensis</name>
    <dbReference type="NCBI Taxonomy" id="2485997"/>
    <lineage>
        <taxon>Bacteria</taxon>
        <taxon>Bacillati</taxon>
        <taxon>Bacillota</taxon>
        <taxon>Bacilli</taxon>
        <taxon>Lactobacillales</taxon>
        <taxon>Lactobacillaceae</taxon>
        <taxon>Agrilactobacillus</taxon>
    </lineage>
</organism>
<keyword evidence="6 8" id="KW-0378">Hydrolase</keyword>
<dbReference type="EC" id="3.1.26.11" evidence="8"/>
<comment type="catalytic activity">
    <reaction evidence="8">
        <text>Endonucleolytic cleavage of RNA, removing extra 3' nucleotides from tRNA precursor, generating 3' termini of tRNAs. A 3'-hydroxy group is left at the tRNA terminus and a 5'-phosphoryl group is left at the trailer molecule.</text>
        <dbReference type="EC" id="3.1.26.11"/>
    </reaction>
</comment>
<gene>
    <name evidence="8 9" type="primary">rnz</name>
    <name evidence="9" type="ORF">ACFQ5M_05665</name>
</gene>
<keyword evidence="2 8" id="KW-0819">tRNA processing</keyword>
<comment type="function">
    <text evidence="8">Zinc phosphodiesterase, which displays some tRNA 3'-processing endonuclease activity. Probably involved in tRNA maturation, by removing a 3'-trailer from precursor tRNA.</text>
</comment>
<keyword evidence="5 8" id="KW-0255">Endonuclease</keyword>
<dbReference type="SUPFAM" id="SSF56281">
    <property type="entry name" value="Metallo-hydrolase/oxidoreductase"/>
    <property type="match status" value="1"/>
</dbReference>
<comment type="similarity">
    <text evidence="8">Belongs to the RNase Z family.</text>
</comment>
<comment type="subunit">
    <text evidence="1 8">Homodimer.</text>
</comment>
<keyword evidence="4 8" id="KW-0479">Metal-binding</keyword>
<dbReference type="HAMAP" id="MF_01818">
    <property type="entry name" value="RNase_Z_BN"/>
    <property type="match status" value="1"/>
</dbReference>
<protein>
    <recommendedName>
        <fullName evidence="8">Ribonuclease Z</fullName>
        <shortName evidence="8">RNase Z</shortName>
        <ecNumber evidence="8">3.1.26.11</ecNumber>
    </recommendedName>
    <alternativeName>
        <fullName evidence="8">tRNA 3 endonuclease</fullName>
    </alternativeName>
    <alternativeName>
        <fullName evidence="8">tRNase Z</fullName>
    </alternativeName>
</protein>
<dbReference type="PANTHER" id="PTHR46018">
    <property type="entry name" value="ZINC PHOSPHODIESTERASE ELAC PROTEIN 1"/>
    <property type="match status" value="1"/>
</dbReference>
<feature type="binding site" evidence="8">
    <location>
        <position position="140"/>
    </location>
    <ligand>
        <name>Zn(2+)</name>
        <dbReference type="ChEBI" id="CHEBI:29105"/>
        <label>1</label>
        <note>catalytic</note>
    </ligand>
</feature>
<evidence type="ECO:0000256" key="5">
    <source>
        <dbReference type="ARBA" id="ARBA00022759"/>
    </source>
</evidence>
<feature type="active site" description="Proton acceptor" evidence="8">
    <location>
        <position position="67"/>
    </location>
</feature>
<proteinExistence type="inferred from homology"/>
<comment type="caution">
    <text evidence="9">The sequence shown here is derived from an EMBL/GenBank/DDBJ whole genome shotgun (WGS) entry which is preliminary data.</text>
</comment>
<dbReference type="NCBIfam" id="NF000801">
    <property type="entry name" value="PRK00055.1-3"/>
    <property type="match status" value="1"/>
</dbReference>
<comment type="cofactor">
    <cofactor evidence="8">
        <name>Zn(2+)</name>
        <dbReference type="ChEBI" id="CHEBI:29105"/>
    </cofactor>
    <text evidence="8">Binds 2 Zn(2+) ions.</text>
</comment>
<feature type="binding site" evidence="8">
    <location>
        <position position="211"/>
    </location>
    <ligand>
        <name>Zn(2+)</name>
        <dbReference type="ChEBI" id="CHEBI:29105"/>
        <label>1</label>
        <note>catalytic</note>
    </ligand>
</feature>
<evidence type="ECO:0000313" key="10">
    <source>
        <dbReference type="Proteomes" id="UP001597267"/>
    </source>
</evidence>
<dbReference type="CDD" id="cd07717">
    <property type="entry name" value="RNaseZ_ZiPD-like_MBL-fold"/>
    <property type="match status" value="1"/>
</dbReference>
<name>A0ABW4J7C5_9LACO</name>
<dbReference type="InterPro" id="IPR013471">
    <property type="entry name" value="RNase_Z/BN"/>
</dbReference>
<evidence type="ECO:0000256" key="4">
    <source>
        <dbReference type="ARBA" id="ARBA00022723"/>
    </source>
</evidence>
<accession>A0ABW4J7C5</accession>
<evidence type="ECO:0000256" key="7">
    <source>
        <dbReference type="ARBA" id="ARBA00022833"/>
    </source>
</evidence>